<feature type="compositionally biased region" description="Low complexity" evidence="1">
    <location>
        <begin position="791"/>
        <end position="801"/>
    </location>
</feature>
<dbReference type="eggNOG" id="KOG4524">
    <property type="taxonomic scope" value="Eukaryota"/>
</dbReference>
<dbReference type="InterPro" id="IPR057566">
    <property type="entry name" value="TPR_TTI1_N"/>
</dbReference>
<keyword evidence="5" id="KW-1185">Reference proteome</keyword>
<dbReference type="GO" id="GO:0005737">
    <property type="term" value="C:cytoplasm"/>
    <property type="evidence" value="ECO:0007669"/>
    <property type="project" value="TreeGrafter"/>
</dbReference>
<name>E5A0Y5_LEPMJ</name>
<feature type="region of interest" description="Disordered" evidence="1">
    <location>
        <begin position="745"/>
        <end position="810"/>
    </location>
</feature>
<evidence type="ECO:0000256" key="1">
    <source>
        <dbReference type="SAM" id="MobiDB-lite"/>
    </source>
</evidence>
<dbReference type="PANTHER" id="PTHR18460:SF3">
    <property type="entry name" value="TELO2-INTERACTING PROTEIN 1 HOMOLOG"/>
    <property type="match status" value="1"/>
</dbReference>
<feature type="domain" description="TTI1 N-terminal TPR" evidence="2">
    <location>
        <begin position="7"/>
        <end position="336"/>
    </location>
</feature>
<accession>E5A0Y5</accession>
<dbReference type="InterPro" id="IPR057567">
    <property type="entry name" value="TPR_TTI1_C"/>
</dbReference>
<dbReference type="GeneID" id="13281000"/>
<dbReference type="OrthoDB" id="49511at2759"/>
<dbReference type="Pfam" id="PF24181">
    <property type="entry name" value="TPR_TTI1_C"/>
    <property type="match status" value="1"/>
</dbReference>
<dbReference type="HOGENOM" id="CLU_005544_0_0_1"/>
<evidence type="ECO:0000313" key="5">
    <source>
        <dbReference type="Proteomes" id="UP000002668"/>
    </source>
</evidence>
<evidence type="ECO:0000313" key="4">
    <source>
        <dbReference type="EMBL" id="CBX97281.1"/>
    </source>
</evidence>
<dbReference type="VEuPathDB" id="FungiDB:LEMA_P104120.1"/>
<dbReference type="Pfam" id="PF24173">
    <property type="entry name" value="TPR_TTI1_N"/>
    <property type="match status" value="1"/>
</dbReference>
<sequence length="1059" mass="116956">MDRQQAFQLLKRPCIQLLQTTASIGQTPGAKTELVQGLTNLLDTLQKINPKAVDAKLAEYAFVPISQVLRSSRQVPVRGLELCLECISRLLQTGWGGALEPALSGQLLILFTFLAKPSSAENGIAATSEELQALAFQCMAELLTENGRTQHGRQAITSTANVPALGEAVLVMVESLASSPSHSVRLQAVNALKAITGAIDDNDALASFFPKIVSSLTNLLTSSGSSRPNFRIVESGLNMLTSLLSRLLSDENTKRLPEKAPSTASGIVARSMSWLQATSSQIKLALSNIFKLREHDKPEVREALLRLCLCVIQDCRNSLSDCTSMAVETMVSLVGRDEYEDRIEQRLKALLAEDAELSGILRESLHGWIVSLSRIMQSKDDHRRRRMIQQVSVTLRLFDDSTNLDDRLADSLRDGVSIVLSDSKGLEEVSDQSSSGVTDRTLMLSTTKSLDFPSLKLRFKGQEDMMAEFKLLVHELARSDAALKVVQELTTSIDAGPQERRLASFWLSVNLLQDVTTTNPSIDDFMDLGTPNVREEVLDDLYSHSLTILNERDADAQTQWQFFALALETVALQSKRYRLEFRAELSEVLYPVLSHLGSSNPALREHAMTCLNIVSEACGYADAGDLVVQNVDYIVNAVGLKLAIGDVSPQAPQVLLMMMRLCGPSLLPYLDDLIGSIFDALERYHGYPKLAELLFSVLKAMTEEGVKAPQLALTTGNDIPQTQHKEKSVTMADAIEALKQLQTTLQKQVNEASHETHEPFPQKPWKQEKPVSTSPHESYDNDALPEDSETPTEPSAPTTQDDPPPPAPRTYTLLLKISSLTQHYLTTPSPSLRTSLLALLRTTIPTLARHENSFLPLIHTLWPVLIPRLEDPEAYIVANALDTVALMCEYAGDFMRTRIDDAWDILGRVYRRAKGKPGESSKIYKTPTGRKKIELAGITHGMGGLSMMSSSISSSGPAELYTPEHYIDAPTRMIWNAFVGLLCSVARFVTVKEERGDEMLDMLDSVLEREDVRSAMECWNADAVWLRLWKKGSQVEHVAKGVGVGEMPVGRPQWRFVAV</sequence>
<dbReference type="Gene3D" id="1.25.10.10">
    <property type="entry name" value="Leucine-rich Repeat Variant"/>
    <property type="match status" value="2"/>
</dbReference>
<protein>
    <submittedName>
        <fullName evidence="4">Similar to HEAT repeat protein</fullName>
    </submittedName>
</protein>
<organism evidence="5">
    <name type="scientific">Leptosphaeria maculans (strain JN3 / isolate v23.1.3 / race Av1-4-5-6-7-8)</name>
    <name type="common">Blackleg fungus</name>
    <name type="synonym">Phoma lingam</name>
    <dbReference type="NCBI Taxonomy" id="985895"/>
    <lineage>
        <taxon>Eukaryota</taxon>
        <taxon>Fungi</taxon>
        <taxon>Dikarya</taxon>
        <taxon>Ascomycota</taxon>
        <taxon>Pezizomycotina</taxon>
        <taxon>Dothideomycetes</taxon>
        <taxon>Pleosporomycetidae</taxon>
        <taxon>Pleosporales</taxon>
        <taxon>Pleosporineae</taxon>
        <taxon>Leptosphaeriaceae</taxon>
        <taxon>Plenodomus</taxon>
        <taxon>Plenodomus lingam/Leptosphaeria maculans species complex</taxon>
    </lineage>
</organism>
<dbReference type="PANTHER" id="PTHR18460">
    <property type="entry name" value="TEL2 INTERACTING PROTEIN 1 TTI1 FAMILY MEMBER"/>
    <property type="match status" value="1"/>
</dbReference>
<dbReference type="OMA" id="PHPKKPW"/>
<evidence type="ECO:0000259" key="3">
    <source>
        <dbReference type="Pfam" id="PF24181"/>
    </source>
</evidence>
<dbReference type="STRING" id="985895.E5A0Y5"/>
<dbReference type="EMBL" id="FP929131">
    <property type="protein sequence ID" value="CBX97281.1"/>
    <property type="molecule type" value="Genomic_DNA"/>
</dbReference>
<feature type="compositionally biased region" description="Basic and acidic residues" evidence="1">
    <location>
        <begin position="752"/>
        <end position="769"/>
    </location>
</feature>
<dbReference type="Proteomes" id="UP000002668">
    <property type="component" value="Genome"/>
</dbReference>
<dbReference type="Pfam" id="PF21547">
    <property type="entry name" value="TTI1"/>
    <property type="match status" value="1"/>
</dbReference>
<dbReference type="AlphaFoldDB" id="E5A0Y5"/>
<evidence type="ECO:0000259" key="2">
    <source>
        <dbReference type="Pfam" id="PF24173"/>
    </source>
</evidence>
<dbReference type="InterPro" id="IPR049362">
    <property type="entry name" value="TTI1_rpt"/>
</dbReference>
<dbReference type="InterPro" id="IPR011989">
    <property type="entry name" value="ARM-like"/>
</dbReference>
<dbReference type="InterPro" id="IPR052587">
    <property type="entry name" value="TELO2-interacting_protein_1"/>
</dbReference>
<dbReference type="InParanoid" id="E5A0Y5"/>
<feature type="domain" description="TTI1 C-terminal TPR" evidence="3">
    <location>
        <begin position="746"/>
        <end position="900"/>
    </location>
</feature>
<gene>
    <name evidence="4" type="ORF">LEMA_P104120.1</name>
</gene>
<reference evidence="5" key="1">
    <citation type="journal article" date="2011" name="Nat. Commun.">
        <title>Effector diversification within compartments of the Leptosphaeria maculans genome affected by Repeat-Induced Point mutations.</title>
        <authorList>
            <person name="Rouxel T."/>
            <person name="Grandaubert J."/>
            <person name="Hane J.K."/>
            <person name="Hoede C."/>
            <person name="van de Wouw A.P."/>
            <person name="Couloux A."/>
            <person name="Dominguez V."/>
            <person name="Anthouard V."/>
            <person name="Bally P."/>
            <person name="Bourras S."/>
            <person name="Cozijnsen A.J."/>
            <person name="Ciuffetti L.M."/>
            <person name="Degrave A."/>
            <person name="Dilmaghani A."/>
            <person name="Duret L."/>
            <person name="Fudal I."/>
            <person name="Goodwin S.B."/>
            <person name="Gout L."/>
            <person name="Glaser N."/>
            <person name="Linglin J."/>
            <person name="Kema G.H.J."/>
            <person name="Lapalu N."/>
            <person name="Lawrence C.B."/>
            <person name="May K."/>
            <person name="Meyer M."/>
            <person name="Ollivier B."/>
            <person name="Poulain J."/>
            <person name="Schoch C.L."/>
            <person name="Simon A."/>
            <person name="Spatafora J.W."/>
            <person name="Stachowiak A."/>
            <person name="Turgeon B.G."/>
            <person name="Tyler B.M."/>
            <person name="Vincent D."/>
            <person name="Weissenbach J."/>
            <person name="Amselem J."/>
            <person name="Quesneville H."/>
            <person name="Oliver R.P."/>
            <person name="Wincker P."/>
            <person name="Balesdent M.-H."/>
            <person name="Howlett B.J."/>
        </authorList>
    </citation>
    <scope>NUCLEOTIDE SEQUENCE [LARGE SCALE GENOMIC DNA]</scope>
    <source>
        <strain evidence="5">JN3 / isolate v23.1.3 / race Av1-4-5-6-7-8</strain>
    </source>
</reference>
<dbReference type="InterPro" id="IPR016024">
    <property type="entry name" value="ARM-type_fold"/>
</dbReference>
<dbReference type="SUPFAM" id="SSF48371">
    <property type="entry name" value="ARM repeat"/>
    <property type="match status" value="1"/>
</dbReference>
<proteinExistence type="predicted"/>
<dbReference type="FunCoup" id="E5A0Y5">
    <property type="interactions" value="574"/>
</dbReference>